<protein>
    <recommendedName>
        <fullName evidence="3">HEAT repeat protein</fullName>
    </recommendedName>
</protein>
<dbReference type="OrthoDB" id="292843at2"/>
<gene>
    <name evidence="1" type="ORF">CLV43_101366</name>
</gene>
<dbReference type="Proteomes" id="UP000239494">
    <property type="component" value="Unassembled WGS sequence"/>
</dbReference>
<reference evidence="1 2" key="1">
    <citation type="submission" date="2018-03" db="EMBL/GenBank/DDBJ databases">
        <title>Genomic Encyclopedia of Archaeal and Bacterial Type Strains, Phase II (KMG-II): from individual species to whole genera.</title>
        <authorList>
            <person name="Goeker M."/>
        </authorList>
    </citation>
    <scope>NUCLEOTIDE SEQUENCE [LARGE SCALE GENOMIC DNA]</scope>
    <source>
        <strain evidence="1 2">DSM 44720</strain>
    </source>
</reference>
<sequence length="268" mass="28952">MELPPAWQRPDPLRGLEAVPWNDLSDGRGTARGVDELLRRVTDEDPDVRATALDGLVARLLPEDTVSEASAFAVPFLAELGANYKVAPDARDRVIFLLAALALAGCGFTEDGKRTWRRWNAVGRELPRLSPDWVTQTRYAVAKAAPKVFESLSNAEVACVVALATAVPEVVPTQTAHVVWGIAHGASRQASAVLVDAAAVAHHLVQGQESDHWALLGAAQDHPDLLRAYEDEEFPPNQPGDLTMALMGYRLAFRAAYGEESAEGQPGY</sequence>
<organism evidence="1 2">
    <name type="scientific">Umezawaea tangerina</name>
    <dbReference type="NCBI Taxonomy" id="84725"/>
    <lineage>
        <taxon>Bacteria</taxon>
        <taxon>Bacillati</taxon>
        <taxon>Actinomycetota</taxon>
        <taxon>Actinomycetes</taxon>
        <taxon>Pseudonocardiales</taxon>
        <taxon>Pseudonocardiaceae</taxon>
        <taxon>Umezawaea</taxon>
    </lineage>
</organism>
<proteinExistence type="predicted"/>
<keyword evidence="2" id="KW-1185">Reference proteome</keyword>
<dbReference type="EMBL" id="PVTF01000001">
    <property type="protein sequence ID" value="PRY46099.1"/>
    <property type="molecule type" value="Genomic_DNA"/>
</dbReference>
<comment type="caution">
    <text evidence="1">The sequence shown here is derived from an EMBL/GenBank/DDBJ whole genome shotgun (WGS) entry which is preliminary data.</text>
</comment>
<accession>A0A2T0TKE0</accession>
<evidence type="ECO:0008006" key="3">
    <source>
        <dbReference type="Google" id="ProtNLM"/>
    </source>
</evidence>
<dbReference type="RefSeq" id="WP_106185176.1">
    <property type="nucleotide sequence ID" value="NZ_PVTF01000001.1"/>
</dbReference>
<name>A0A2T0TKE0_9PSEU</name>
<evidence type="ECO:0000313" key="1">
    <source>
        <dbReference type="EMBL" id="PRY46099.1"/>
    </source>
</evidence>
<evidence type="ECO:0000313" key="2">
    <source>
        <dbReference type="Proteomes" id="UP000239494"/>
    </source>
</evidence>
<dbReference type="AlphaFoldDB" id="A0A2T0TKE0"/>